<organism evidence="9 10">
    <name type="scientific">Infirmifilum uzonense</name>
    <dbReference type="NCBI Taxonomy" id="1550241"/>
    <lineage>
        <taxon>Archaea</taxon>
        <taxon>Thermoproteota</taxon>
        <taxon>Thermoprotei</taxon>
        <taxon>Thermofilales</taxon>
        <taxon>Thermofilaceae</taxon>
        <taxon>Infirmifilum</taxon>
    </lineage>
</organism>
<feature type="transmembrane region" description="Helical" evidence="7">
    <location>
        <begin position="291"/>
        <end position="311"/>
    </location>
</feature>
<keyword evidence="10" id="KW-1185">Reference proteome</keyword>
<dbReference type="AlphaFoldDB" id="A0A0F7FJ84"/>
<feature type="transmembrane region" description="Helical" evidence="7">
    <location>
        <begin position="257"/>
        <end position="279"/>
    </location>
</feature>
<dbReference type="Proteomes" id="UP000067434">
    <property type="component" value="Chromosome"/>
</dbReference>
<accession>A0A0F7FJ84</accession>
<proteinExistence type="inferred from homology"/>
<dbReference type="GeneID" id="25401819"/>
<reference evidence="9 10" key="1">
    <citation type="journal article" date="2015" name="Stand. Genomic Sci.">
        <title>Complete genome sequence of and proposal of Thermofilum uzonense sp. nov. a novel hyperthermophilic crenarchaeon and emended description of the genus Thermofilum.</title>
        <authorList>
            <person name="Toshchakov S.V."/>
            <person name="Korzhenkov A.A."/>
            <person name="Samarov N.I."/>
            <person name="Mazunin I.O."/>
            <person name="Mozhey O.I."/>
            <person name="Shmyr I.S."/>
            <person name="Derbikova K.S."/>
            <person name="Taranov E.A."/>
            <person name="Dominova I.N."/>
            <person name="Bonch-Osmolovskaya E.A."/>
            <person name="Patrushev M.V."/>
            <person name="Podosokorskaya O.A."/>
            <person name="Kublanov I.V."/>
        </authorList>
    </citation>
    <scope>NUCLEOTIDE SEQUENCE [LARGE SCALE GENOMIC DNA]</scope>
    <source>
        <strain evidence="9 10">1807-2</strain>
    </source>
</reference>
<dbReference type="GO" id="GO:0055085">
    <property type="term" value="P:transmembrane transport"/>
    <property type="evidence" value="ECO:0007669"/>
    <property type="project" value="InterPro"/>
</dbReference>
<name>A0A0F7FJ84_9CREN</name>
<evidence type="ECO:0000259" key="8">
    <source>
        <dbReference type="PROSITE" id="PS50928"/>
    </source>
</evidence>
<evidence type="ECO:0000313" key="10">
    <source>
        <dbReference type="Proteomes" id="UP000067434"/>
    </source>
</evidence>
<keyword evidence="4 7" id="KW-0812">Transmembrane</keyword>
<sequence length="491" mass="55766">MARGKGTTLYPWHVAFLLIMLSLAMYLFFSLWPIAYSIYIAFTDANNFNIASEPRIRELMSQRAMVSSYLQANKENILKQVYQVDTYLDEVSSYLRELRKIILQSTPQNFSIARISELRNNVDSRLTYVTSIISSNTTYLYYFPGIGGEMTRVITIVDEGIWGDIDRTLGFKLVVTQEDLAQLRNTTIPKIDKALDSIQKIQLSLKQVESNYQSLISSVTRGLDEEIDRISMHFVGLNNFEQLFSDSRFPYSIFKTLLFVLTSVPIKVAVGVSLAYIFSSPLIYGRRVMRAALLVPWALPVLLSITTWRMFMAPNMGPLALYLNSIGIDLNIYNREWDAFLAYNIVEMWLAYPFIMTVTMAAISSIPKELLESALVDGASAWERFKQIMLPLTARPILFASILTAGASLQAFMVPLLLNNGGPTKELQFLWFSRTTSAVNEMMVLFGYNRAYLDQQYGLSAAAYLVVVFILLLYAIAWYFLIYKRTAPGGV</sequence>
<feature type="transmembrane region" description="Helical" evidence="7">
    <location>
        <begin position="12"/>
        <end position="32"/>
    </location>
</feature>
<evidence type="ECO:0000256" key="4">
    <source>
        <dbReference type="ARBA" id="ARBA00022692"/>
    </source>
</evidence>
<dbReference type="InterPro" id="IPR051393">
    <property type="entry name" value="ABC_transporter_permease"/>
</dbReference>
<dbReference type="Gene3D" id="1.10.3720.10">
    <property type="entry name" value="MetI-like"/>
    <property type="match status" value="1"/>
</dbReference>
<dbReference type="PANTHER" id="PTHR30193">
    <property type="entry name" value="ABC TRANSPORTER PERMEASE PROTEIN"/>
    <property type="match status" value="1"/>
</dbReference>
<comment type="subcellular location">
    <subcellularLocation>
        <location evidence="1 7">Cell membrane</location>
        <topology evidence="1 7">Multi-pass membrane protein</topology>
    </subcellularLocation>
</comment>
<gene>
    <name evidence="9" type="ORF">MA03_06270</name>
</gene>
<dbReference type="STRING" id="1550241.MA03_06270"/>
<dbReference type="InterPro" id="IPR035906">
    <property type="entry name" value="MetI-like_sf"/>
</dbReference>
<dbReference type="GO" id="GO:0005886">
    <property type="term" value="C:plasma membrane"/>
    <property type="evidence" value="ECO:0007669"/>
    <property type="project" value="UniProtKB-SubCell"/>
</dbReference>
<dbReference type="SUPFAM" id="SSF161098">
    <property type="entry name" value="MetI-like"/>
    <property type="match status" value="1"/>
</dbReference>
<dbReference type="PROSITE" id="PS50928">
    <property type="entry name" value="ABC_TM1"/>
    <property type="match status" value="1"/>
</dbReference>
<dbReference type="EMBL" id="CP009961">
    <property type="protein sequence ID" value="AKG38932.1"/>
    <property type="molecule type" value="Genomic_DNA"/>
</dbReference>
<evidence type="ECO:0000256" key="3">
    <source>
        <dbReference type="ARBA" id="ARBA00022475"/>
    </source>
</evidence>
<feature type="transmembrane region" description="Helical" evidence="7">
    <location>
        <begin position="340"/>
        <end position="363"/>
    </location>
</feature>
<dbReference type="OrthoDB" id="18784at2157"/>
<evidence type="ECO:0000313" key="9">
    <source>
        <dbReference type="EMBL" id="AKG38932.1"/>
    </source>
</evidence>
<evidence type="ECO:0000256" key="5">
    <source>
        <dbReference type="ARBA" id="ARBA00022989"/>
    </source>
</evidence>
<feature type="transmembrane region" description="Helical" evidence="7">
    <location>
        <begin position="397"/>
        <end position="417"/>
    </location>
</feature>
<dbReference type="InterPro" id="IPR000515">
    <property type="entry name" value="MetI-like"/>
</dbReference>
<feature type="transmembrane region" description="Helical" evidence="7">
    <location>
        <begin position="461"/>
        <end position="481"/>
    </location>
</feature>
<dbReference type="PANTHER" id="PTHR30193:SF37">
    <property type="entry name" value="INNER MEMBRANE ABC TRANSPORTER PERMEASE PROTEIN YCJO"/>
    <property type="match status" value="1"/>
</dbReference>
<dbReference type="KEGG" id="thf:MA03_06270"/>
<keyword evidence="5 7" id="KW-1133">Transmembrane helix</keyword>
<dbReference type="RefSeq" id="WP_052884442.1">
    <property type="nucleotide sequence ID" value="NZ_CP009961.1"/>
</dbReference>
<dbReference type="HOGENOM" id="CLU_555069_0_0_2"/>
<dbReference type="CDD" id="cd06261">
    <property type="entry name" value="TM_PBP2"/>
    <property type="match status" value="1"/>
</dbReference>
<dbReference type="PATRIC" id="fig|1550241.5.peg.1302"/>
<keyword evidence="6 7" id="KW-0472">Membrane</keyword>
<feature type="domain" description="ABC transmembrane type-1" evidence="8">
    <location>
        <begin position="253"/>
        <end position="478"/>
    </location>
</feature>
<evidence type="ECO:0000256" key="1">
    <source>
        <dbReference type="ARBA" id="ARBA00004651"/>
    </source>
</evidence>
<evidence type="ECO:0000256" key="6">
    <source>
        <dbReference type="ARBA" id="ARBA00023136"/>
    </source>
</evidence>
<evidence type="ECO:0000256" key="7">
    <source>
        <dbReference type="RuleBase" id="RU363032"/>
    </source>
</evidence>
<protein>
    <recommendedName>
        <fullName evidence="8">ABC transmembrane type-1 domain-containing protein</fullName>
    </recommendedName>
</protein>
<comment type="similarity">
    <text evidence="7">Belongs to the binding-protein-dependent transport system permease family.</text>
</comment>
<keyword evidence="2 7" id="KW-0813">Transport</keyword>
<dbReference type="Pfam" id="PF00528">
    <property type="entry name" value="BPD_transp_1"/>
    <property type="match status" value="1"/>
</dbReference>
<dbReference type="SUPFAM" id="SSF160964">
    <property type="entry name" value="MalF N-terminal region-like"/>
    <property type="match status" value="1"/>
</dbReference>
<keyword evidence="3" id="KW-1003">Cell membrane</keyword>
<evidence type="ECO:0000256" key="2">
    <source>
        <dbReference type="ARBA" id="ARBA00022448"/>
    </source>
</evidence>